<dbReference type="RefSeq" id="WP_191760797.1">
    <property type="nucleotide sequence ID" value="NZ_VJXY01000044.1"/>
</dbReference>
<dbReference type="GO" id="GO:0016887">
    <property type="term" value="F:ATP hydrolysis activity"/>
    <property type="evidence" value="ECO:0007669"/>
    <property type="project" value="InterPro"/>
</dbReference>
<dbReference type="EMBL" id="VJXY01000044">
    <property type="protein sequence ID" value="MBD6619601.1"/>
    <property type="molecule type" value="Genomic_DNA"/>
</dbReference>
<name>A0AA40T296_9NOST</name>
<comment type="caution">
    <text evidence="2">The sequence shown here is derived from an EMBL/GenBank/DDBJ whole genome shotgun (WGS) entry which is preliminary data.</text>
</comment>
<dbReference type="AlphaFoldDB" id="A0AA40T296"/>
<dbReference type="InterPro" id="IPR003395">
    <property type="entry name" value="RecF/RecN/SMC_N"/>
</dbReference>
<protein>
    <submittedName>
        <fullName evidence="2">AAA family ATPase</fullName>
    </submittedName>
</protein>
<dbReference type="Gene3D" id="3.40.50.300">
    <property type="entry name" value="P-loop containing nucleotide triphosphate hydrolases"/>
    <property type="match status" value="2"/>
</dbReference>
<organism evidence="2 3">
    <name type="scientific">Komarekiella delphini-convector SJRDD-AB1</name>
    <dbReference type="NCBI Taxonomy" id="2593771"/>
    <lineage>
        <taxon>Bacteria</taxon>
        <taxon>Bacillati</taxon>
        <taxon>Cyanobacteriota</taxon>
        <taxon>Cyanophyceae</taxon>
        <taxon>Nostocales</taxon>
        <taxon>Nostocaceae</taxon>
        <taxon>Komarekiella</taxon>
        <taxon>Komarekiella delphini-convector</taxon>
    </lineage>
</organism>
<dbReference type="InterPro" id="IPR027417">
    <property type="entry name" value="P-loop_NTPase"/>
</dbReference>
<reference evidence="2" key="1">
    <citation type="submission" date="2019-07" db="EMBL/GenBank/DDBJ databases">
        <title>Toxilogical consequences of a new and cryptic species of cyanobacteria (Komarekiella delphini-convector) recovered from the epidermis of a bottlenose dolphin and 1500 ft. in the air.</title>
        <authorList>
            <person name="Brown A.O."/>
            <person name="Dvorak P."/>
            <person name="Villanueva C.D."/>
            <person name="Foss A.J."/>
            <person name="Garvey A.D."/>
            <person name="Gibson Q.A."/>
            <person name="Johansen J.R."/>
            <person name="Casamatta D.A."/>
        </authorList>
    </citation>
    <scope>NUCLEOTIDE SEQUENCE</scope>
    <source>
        <strain evidence="2">SJRDD-AB1</strain>
    </source>
</reference>
<evidence type="ECO:0000259" key="1">
    <source>
        <dbReference type="Pfam" id="PF02463"/>
    </source>
</evidence>
<dbReference type="SUPFAM" id="SSF52540">
    <property type="entry name" value="P-loop containing nucleoside triphosphate hydrolases"/>
    <property type="match status" value="1"/>
</dbReference>
<dbReference type="Proteomes" id="UP001165986">
    <property type="component" value="Unassembled WGS sequence"/>
</dbReference>
<feature type="domain" description="RecF/RecN/SMC N-terminal" evidence="1">
    <location>
        <begin position="1"/>
        <end position="334"/>
    </location>
</feature>
<evidence type="ECO:0000313" key="2">
    <source>
        <dbReference type="EMBL" id="MBD6619601.1"/>
    </source>
</evidence>
<dbReference type="GO" id="GO:0006302">
    <property type="term" value="P:double-strand break repair"/>
    <property type="evidence" value="ECO:0007669"/>
    <property type="project" value="TreeGrafter"/>
</dbReference>
<sequence>MLQRLYIHNFRCLENFELIIKGMSSALLIGKNGAGKSTIAIALEVLQSVGRGINRVGQLVQLKDFVHGRYDVPIRFEIEVLLNEKLYKYILALELPEKFKELRVFEEELLVSGDPIYSRKEAQVTLHNSSQNREAQFLVDWHLVALPVIQEQSETDPLRIFKTWLARMIILAPIPSLMTGESNGETLEPKREGSNFGEWISGLLSRYPAAYTQVDKYLREVMPDIQDFLNEQIGKDSKSMIVRFEANNASLSVDFKDLSDGEKCFFLCAVVLAANKFYGPLFCFWDEPDNYLSLSEVGHFVTSLRRSFKNSGQILVTSHNPEAIRKFSDENTLVLHRKTHLEPTLVRLLSEMPVQGDLVDALIRGDI</sequence>
<accession>A0AA40T296</accession>
<gene>
    <name evidence="2" type="ORF">FNW02_28225</name>
</gene>
<dbReference type="GO" id="GO:0005524">
    <property type="term" value="F:ATP binding"/>
    <property type="evidence" value="ECO:0007669"/>
    <property type="project" value="InterPro"/>
</dbReference>
<dbReference type="PANTHER" id="PTHR32182:SF22">
    <property type="entry name" value="ATP-DEPENDENT ENDONUCLEASE, OLD FAMILY-RELATED"/>
    <property type="match status" value="1"/>
</dbReference>
<dbReference type="GO" id="GO:0000731">
    <property type="term" value="P:DNA synthesis involved in DNA repair"/>
    <property type="evidence" value="ECO:0007669"/>
    <property type="project" value="TreeGrafter"/>
</dbReference>
<proteinExistence type="predicted"/>
<dbReference type="PANTHER" id="PTHR32182">
    <property type="entry name" value="DNA REPLICATION AND REPAIR PROTEIN RECF"/>
    <property type="match status" value="1"/>
</dbReference>
<keyword evidence="3" id="KW-1185">Reference proteome</keyword>
<dbReference type="Pfam" id="PF02463">
    <property type="entry name" value="SMC_N"/>
    <property type="match status" value="1"/>
</dbReference>
<evidence type="ECO:0000313" key="3">
    <source>
        <dbReference type="Proteomes" id="UP001165986"/>
    </source>
</evidence>